<feature type="transmembrane region" description="Helical" evidence="2">
    <location>
        <begin position="12"/>
        <end position="36"/>
    </location>
</feature>
<dbReference type="RefSeq" id="WP_220161056.1">
    <property type="nucleotide sequence ID" value="NZ_CP080507.1"/>
</dbReference>
<reference evidence="3" key="1">
    <citation type="submission" date="2021-08" db="EMBL/GenBank/DDBJ databases">
        <title>Genome of a novel bacterium of the phylum Verrucomicrobia, Oleiharenicola sp. KSB-15.</title>
        <authorList>
            <person name="Chung J.-H."/>
            <person name="Ahn J.-H."/>
            <person name="Yoon Y."/>
            <person name="Kim D.-Y."/>
            <person name="An S.-H."/>
            <person name="Park I."/>
            <person name="Yeon J."/>
        </authorList>
    </citation>
    <scope>NUCLEOTIDE SEQUENCE</scope>
    <source>
        <strain evidence="3">KSB-15</strain>
    </source>
</reference>
<dbReference type="EMBL" id="CP080507">
    <property type="protein sequence ID" value="QYM77952.1"/>
    <property type="molecule type" value="Genomic_DNA"/>
</dbReference>
<evidence type="ECO:0000256" key="1">
    <source>
        <dbReference type="SAM" id="MobiDB-lite"/>
    </source>
</evidence>
<dbReference type="AlphaFoldDB" id="A0A8F9TTS4"/>
<feature type="region of interest" description="Disordered" evidence="1">
    <location>
        <begin position="45"/>
        <end position="67"/>
    </location>
</feature>
<keyword evidence="2" id="KW-0472">Membrane</keyword>
<keyword evidence="2" id="KW-0812">Transmembrane</keyword>
<evidence type="ECO:0000313" key="3">
    <source>
        <dbReference type="EMBL" id="QYM77952.1"/>
    </source>
</evidence>
<keyword evidence="4" id="KW-1185">Reference proteome</keyword>
<protein>
    <submittedName>
        <fullName evidence="3">Uncharacterized protein</fullName>
    </submittedName>
</protein>
<name>A0A8F9TTS4_9BACT</name>
<evidence type="ECO:0000256" key="2">
    <source>
        <dbReference type="SAM" id="Phobius"/>
    </source>
</evidence>
<gene>
    <name evidence="3" type="ORF">K0B96_11580</name>
</gene>
<evidence type="ECO:0000313" key="4">
    <source>
        <dbReference type="Proteomes" id="UP000825051"/>
    </source>
</evidence>
<feature type="compositionally biased region" description="Pro residues" evidence="1">
    <location>
        <begin position="55"/>
        <end position="67"/>
    </location>
</feature>
<dbReference type="Proteomes" id="UP000825051">
    <property type="component" value="Chromosome"/>
</dbReference>
<organism evidence="3 4">
    <name type="scientific">Horticoccus luteus</name>
    <dbReference type="NCBI Taxonomy" id="2862869"/>
    <lineage>
        <taxon>Bacteria</taxon>
        <taxon>Pseudomonadati</taxon>
        <taxon>Verrucomicrobiota</taxon>
        <taxon>Opitutia</taxon>
        <taxon>Opitutales</taxon>
        <taxon>Opitutaceae</taxon>
        <taxon>Horticoccus</taxon>
    </lineage>
</organism>
<sequence>MAHLPASVVERNAMGIAVLIFGAYAALVGFLGYLLARAAPSGFEDETGFHQGDEPLPPPPHHWPLGA</sequence>
<accession>A0A8F9TTS4</accession>
<keyword evidence="2" id="KW-1133">Transmembrane helix</keyword>
<dbReference type="KEGG" id="ole:K0B96_11580"/>
<proteinExistence type="predicted"/>